<dbReference type="PANTHER" id="PTHR11616:SF321">
    <property type="entry name" value="SODIUM-DEPENDENT NUTRIENT AMINO ACID TRANSPORTER 1-RELATED"/>
    <property type="match status" value="1"/>
</dbReference>
<keyword evidence="3" id="KW-0813">Transport</keyword>
<keyword evidence="5" id="KW-0769">Symport</keyword>
<evidence type="ECO:0000256" key="3">
    <source>
        <dbReference type="ARBA" id="ARBA00022448"/>
    </source>
</evidence>
<evidence type="ECO:0000256" key="2">
    <source>
        <dbReference type="ARBA" id="ARBA00006459"/>
    </source>
</evidence>
<comment type="function">
    <text evidence="13">Unusual broad substrate spectrum amino acid:sodium cotransporter that promotes absorption of the D isomers of essential amino acids. Neutral amino acids are the preferred substrates, especially methionine and phenylalanine.</text>
</comment>
<dbReference type="GO" id="GO:0089718">
    <property type="term" value="P:amino acid import across plasma membrane"/>
    <property type="evidence" value="ECO:0007669"/>
    <property type="project" value="TreeGrafter"/>
</dbReference>
<keyword evidence="6" id="KW-0029">Amino-acid transport</keyword>
<evidence type="ECO:0000256" key="10">
    <source>
        <dbReference type="ARBA" id="ARBA00023136"/>
    </source>
</evidence>
<dbReference type="Pfam" id="PF00209">
    <property type="entry name" value="SNF"/>
    <property type="match status" value="1"/>
</dbReference>
<keyword evidence="4 15" id="KW-0812">Transmembrane</keyword>
<dbReference type="EMBL" id="CAJPVJ010013180">
    <property type="protein sequence ID" value="CAG2174720.1"/>
    <property type="molecule type" value="Genomic_DNA"/>
</dbReference>
<evidence type="ECO:0000256" key="7">
    <source>
        <dbReference type="ARBA" id="ARBA00022989"/>
    </source>
</evidence>
<feature type="transmembrane region" description="Helical" evidence="15">
    <location>
        <begin position="57"/>
        <end position="78"/>
    </location>
</feature>
<dbReference type="PRINTS" id="PR00176">
    <property type="entry name" value="NANEUSMPORT"/>
</dbReference>
<feature type="non-terminal residue" evidence="16">
    <location>
        <position position="1"/>
    </location>
</feature>
<feature type="transmembrane region" description="Helical" evidence="15">
    <location>
        <begin position="98"/>
        <end position="120"/>
    </location>
</feature>
<dbReference type="Proteomes" id="UP000728032">
    <property type="component" value="Unassembled WGS sequence"/>
</dbReference>
<comment type="similarity">
    <text evidence="2">Belongs to the sodium:neurotransmitter symporter (SNF) (TC 2.A.22) family.</text>
</comment>
<evidence type="ECO:0000256" key="9">
    <source>
        <dbReference type="ARBA" id="ARBA00023065"/>
    </source>
</evidence>
<accession>A0A7R9MCH7</accession>
<keyword evidence="12" id="KW-0739">Sodium transport</keyword>
<organism evidence="16">
    <name type="scientific">Oppiella nova</name>
    <dbReference type="NCBI Taxonomy" id="334625"/>
    <lineage>
        <taxon>Eukaryota</taxon>
        <taxon>Metazoa</taxon>
        <taxon>Ecdysozoa</taxon>
        <taxon>Arthropoda</taxon>
        <taxon>Chelicerata</taxon>
        <taxon>Arachnida</taxon>
        <taxon>Acari</taxon>
        <taxon>Acariformes</taxon>
        <taxon>Sarcoptiformes</taxon>
        <taxon>Oribatida</taxon>
        <taxon>Brachypylina</taxon>
        <taxon>Oppioidea</taxon>
        <taxon>Oppiidae</taxon>
        <taxon>Oppiella</taxon>
    </lineage>
</organism>
<keyword evidence="17" id="KW-1185">Reference proteome</keyword>
<evidence type="ECO:0000256" key="14">
    <source>
        <dbReference type="ARBA" id="ARBA00040215"/>
    </source>
</evidence>
<keyword evidence="8" id="KW-0915">Sodium</keyword>
<dbReference type="PANTHER" id="PTHR11616">
    <property type="entry name" value="SODIUM/CHLORIDE DEPENDENT TRANSPORTER"/>
    <property type="match status" value="1"/>
</dbReference>
<evidence type="ECO:0000256" key="6">
    <source>
        <dbReference type="ARBA" id="ARBA00022970"/>
    </source>
</evidence>
<keyword evidence="9" id="KW-0406">Ion transport</keyword>
<keyword evidence="11" id="KW-0325">Glycoprotein</keyword>
<evidence type="ECO:0000256" key="13">
    <source>
        <dbReference type="ARBA" id="ARBA00037785"/>
    </source>
</evidence>
<dbReference type="PROSITE" id="PS50267">
    <property type="entry name" value="NA_NEUROTRAN_SYMP_3"/>
    <property type="match status" value="1"/>
</dbReference>
<reference evidence="16" key="1">
    <citation type="submission" date="2020-11" db="EMBL/GenBank/DDBJ databases">
        <authorList>
            <person name="Tran Van P."/>
        </authorList>
    </citation>
    <scope>NUCLEOTIDE SEQUENCE</scope>
</reference>
<evidence type="ECO:0000256" key="12">
    <source>
        <dbReference type="ARBA" id="ARBA00023201"/>
    </source>
</evidence>
<dbReference type="GO" id="GO:0005886">
    <property type="term" value="C:plasma membrane"/>
    <property type="evidence" value="ECO:0007669"/>
    <property type="project" value="TreeGrafter"/>
</dbReference>
<dbReference type="EMBL" id="OC928005">
    <property type="protein sequence ID" value="CAD7657534.1"/>
    <property type="molecule type" value="Genomic_DNA"/>
</dbReference>
<protein>
    <recommendedName>
        <fullName evidence="14">Sodium-dependent nutrient amino acid transporter 1</fullName>
    </recommendedName>
</protein>
<keyword evidence="7 15" id="KW-1133">Transmembrane helix</keyword>
<evidence type="ECO:0000313" key="17">
    <source>
        <dbReference type="Proteomes" id="UP000728032"/>
    </source>
</evidence>
<evidence type="ECO:0000256" key="4">
    <source>
        <dbReference type="ARBA" id="ARBA00022692"/>
    </source>
</evidence>
<dbReference type="OrthoDB" id="6581954at2759"/>
<dbReference type="GO" id="GO:0015179">
    <property type="term" value="F:L-amino acid transmembrane transporter activity"/>
    <property type="evidence" value="ECO:0007669"/>
    <property type="project" value="TreeGrafter"/>
</dbReference>
<dbReference type="SUPFAM" id="SSF161070">
    <property type="entry name" value="SNF-like"/>
    <property type="match status" value="1"/>
</dbReference>
<evidence type="ECO:0000256" key="8">
    <source>
        <dbReference type="ARBA" id="ARBA00023053"/>
    </source>
</evidence>
<keyword evidence="10 15" id="KW-0472">Membrane</keyword>
<dbReference type="GO" id="GO:0005283">
    <property type="term" value="F:amino acid:sodium symporter activity"/>
    <property type="evidence" value="ECO:0007669"/>
    <property type="project" value="TreeGrafter"/>
</dbReference>
<proteinExistence type="inferred from homology"/>
<evidence type="ECO:0000313" key="16">
    <source>
        <dbReference type="EMBL" id="CAD7657534.1"/>
    </source>
</evidence>
<evidence type="ECO:0000256" key="1">
    <source>
        <dbReference type="ARBA" id="ARBA00004141"/>
    </source>
</evidence>
<gene>
    <name evidence="16" type="ORF">ONB1V03_LOCUS14161</name>
</gene>
<dbReference type="InterPro" id="IPR000175">
    <property type="entry name" value="Na/ntran_symport"/>
</dbReference>
<comment type="subcellular location">
    <subcellularLocation>
        <location evidence="1">Membrane</location>
        <topology evidence="1">Multi-pass membrane protein</topology>
    </subcellularLocation>
</comment>
<evidence type="ECO:0000256" key="15">
    <source>
        <dbReference type="SAM" id="Phobius"/>
    </source>
</evidence>
<dbReference type="InterPro" id="IPR037272">
    <property type="entry name" value="SNS_sf"/>
</dbReference>
<dbReference type="AlphaFoldDB" id="A0A7R9MCH7"/>
<evidence type="ECO:0000256" key="11">
    <source>
        <dbReference type="ARBA" id="ARBA00023180"/>
    </source>
</evidence>
<feature type="transmembrane region" description="Helical" evidence="15">
    <location>
        <begin position="17"/>
        <end position="37"/>
    </location>
</feature>
<evidence type="ECO:0000256" key="5">
    <source>
        <dbReference type="ARBA" id="ARBA00022847"/>
    </source>
</evidence>
<name>A0A7R9MCH7_9ACAR</name>
<sequence length="187" mass="21124">MTYSRAGTYVMDLLDNYGVGTAVFFYGICQIIGIFWIYGLQRFCFDLKFMLNQSVGLFWKVTWAFATPVALIVIFIYGNIEIGKAGSQKPGIPAWGTGIGWALAAIAMIQIPLWIGITIYRQKGDMKQRVINAFKPSPDWGPINPKIFQEWVTYRNENFRSVSIMGYINSAFTSDNDKTDNQTTVPT</sequence>